<feature type="chain" id="PRO_5024435269" description="MRH domain-containing protein" evidence="6">
    <location>
        <begin position="17"/>
        <end position="502"/>
    </location>
</feature>
<dbReference type="Pfam" id="PF07915">
    <property type="entry name" value="PRKCSH"/>
    <property type="match status" value="1"/>
</dbReference>
<dbReference type="Gene3D" id="2.70.130.10">
    <property type="entry name" value="Mannose-6-phosphate receptor binding domain"/>
    <property type="match status" value="1"/>
</dbReference>
<keyword evidence="4" id="KW-1015">Disulfide bond</keyword>
<sequence length="502" mass="55264">MKSFWALPAVLRLVIASQQTFSVHNDLLAYPQYEIVYSESFIPAAEACERLVAQKARPRDPSEAKDTDLSTARDASSAGSPDSTDRDTYERLILNSKPYFCSIPYVAPALEGSSNNTASETQEEHQQELERASNHGWELLKGMRGSCIYYNAGWWVYSFCYDDGVKQFHRLPPGGGTPIYPPLPDPKVPPYVLGKFPAPITKSETKFVDGEEAQKPLNDGESTPADTRGGSAPVERRLGTELQTRGETNFLIQKLGHGDVCDLTGRERTVTIQFHCNPGEPDHIQMIKETASCVYLMVVHTPRLCNDVAFRPPQVDKPNIIACREIVEKNKEKAWRAIAAAKAAEVLSGNKKQKSDVLAAPVVIGGIELGGKKLVGETPERMIIPSNIVKPPKQQKDKAAKEKYVATLAKSDGTYTSVMSQREIKKAGVKASVEDINGLIDDVETWAGEGTPWRLELVEVNGGFEYRGIREDEDEELVGEAEMEQGSGSSDKKAGSKEEYKG</sequence>
<dbReference type="AlphaFoldDB" id="A0A5N6KXV7"/>
<dbReference type="PANTHER" id="PTHR15414:SF0">
    <property type="entry name" value="ENDOPLASMIC RETICULUM LECTIN 1"/>
    <property type="match status" value="1"/>
</dbReference>
<protein>
    <recommendedName>
        <fullName evidence="7">MRH domain-containing protein</fullName>
    </recommendedName>
</protein>
<evidence type="ECO:0000256" key="2">
    <source>
        <dbReference type="ARBA" id="ARBA00022729"/>
    </source>
</evidence>
<evidence type="ECO:0000256" key="4">
    <source>
        <dbReference type="ARBA" id="ARBA00023157"/>
    </source>
</evidence>
<dbReference type="GO" id="GO:0030970">
    <property type="term" value="P:retrograde protein transport, ER to cytosol"/>
    <property type="evidence" value="ECO:0007669"/>
    <property type="project" value="TreeGrafter"/>
</dbReference>
<comment type="caution">
    <text evidence="8">The sequence shown here is derived from an EMBL/GenBank/DDBJ whole genome shotgun (WGS) entry which is preliminary data.</text>
</comment>
<evidence type="ECO:0000313" key="9">
    <source>
        <dbReference type="Proteomes" id="UP000327013"/>
    </source>
</evidence>
<feature type="compositionally biased region" description="Acidic residues" evidence="5">
    <location>
        <begin position="471"/>
        <end position="483"/>
    </location>
</feature>
<feature type="signal peptide" evidence="6">
    <location>
        <begin position="1"/>
        <end position="16"/>
    </location>
</feature>
<organism evidence="8 9">
    <name type="scientific">Carpinus fangiana</name>
    <dbReference type="NCBI Taxonomy" id="176857"/>
    <lineage>
        <taxon>Eukaryota</taxon>
        <taxon>Viridiplantae</taxon>
        <taxon>Streptophyta</taxon>
        <taxon>Embryophyta</taxon>
        <taxon>Tracheophyta</taxon>
        <taxon>Spermatophyta</taxon>
        <taxon>Magnoliopsida</taxon>
        <taxon>eudicotyledons</taxon>
        <taxon>Gunneridae</taxon>
        <taxon>Pentapetalae</taxon>
        <taxon>rosids</taxon>
        <taxon>fabids</taxon>
        <taxon>Fagales</taxon>
        <taxon>Betulaceae</taxon>
        <taxon>Carpinus</taxon>
    </lineage>
</organism>
<dbReference type="InterPro" id="IPR045149">
    <property type="entry name" value="OS-9-like"/>
</dbReference>
<name>A0A5N6KXV7_9ROSI</name>
<evidence type="ECO:0000256" key="1">
    <source>
        <dbReference type="ARBA" id="ARBA00004240"/>
    </source>
</evidence>
<dbReference type="EMBL" id="VIBQ01000016">
    <property type="protein sequence ID" value="KAB8356627.1"/>
    <property type="molecule type" value="Genomic_DNA"/>
</dbReference>
<evidence type="ECO:0000313" key="8">
    <source>
        <dbReference type="EMBL" id="KAB8356627.1"/>
    </source>
</evidence>
<accession>A0A5N6KXV7</accession>
<proteinExistence type="predicted"/>
<dbReference type="GO" id="GO:0030968">
    <property type="term" value="P:endoplasmic reticulum unfolded protein response"/>
    <property type="evidence" value="ECO:0007669"/>
    <property type="project" value="InterPro"/>
</dbReference>
<dbReference type="InterPro" id="IPR012913">
    <property type="entry name" value="OS9-like_dom"/>
</dbReference>
<feature type="compositionally biased region" description="Basic and acidic residues" evidence="5">
    <location>
        <begin position="490"/>
        <end position="502"/>
    </location>
</feature>
<dbReference type="SUPFAM" id="SSF50911">
    <property type="entry name" value="Mannose 6-phosphate receptor domain"/>
    <property type="match status" value="1"/>
</dbReference>
<dbReference type="Proteomes" id="UP000327013">
    <property type="component" value="Unassembled WGS sequence"/>
</dbReference>
<keyword evidence="3" id="KW-0256">Endoplasmic reticulum</keyword>
<dbReference type="GO" id="GO:0005788">
    <property type="term" value="C:endoplasmic reticulum lumen"/>
    <property type="evidence" value="ECO:0007669"/>
    <property type="project" value="TreeGrafter"/>
</dbReference>
<keyword evidence="2 6" id="KW-0732">Signal</keyword>
<dbReference type="InterPro" id="IPR044865">
    <property type="entry name" value="MRH_dom"/>
</dbReference>
<feature type="compositionally biased region" description="Basic and acidic residues" evidence="5">
    <location>
        <begin position="57"/>
        <end position="68"/>
    </location>
</feature>
<dbReference type="PANTHER" id="PTHR15414">
    <property type="entry name" value="OS-9-RELATED"/>
    <property type="match status" value="1"/>
</dbReference>
<gene>
    <name evidence="8" type="ORF">FH972_024204</name>
</gene>
<evidence type="ECO:0000256" key="5">
    <source>
        <dbReference type="SAM" id="MobiDB-lite"/>
    </source>
</evidence>
<feature type="region of interest" description="Disordered" evidence="5">
    <location>
        <begin position="471"/>
        <end position="502"/>
    </location>
</feature>
<feature type="compositionally biased region" description="Polar residues" evidence="5">
    <location>
        <begin position="69"/>
        <end position="82"/>
    </location>
</feature>
<dbReference type="InterPro" id="IPR009011">
    <property type="entry name" value="Man6P_isomerase_rcpt-bd_dom_sf"/>
</dbReference>
<comment type="subcellular location">
    <subcellularLocation>
        <location evidence="1">Endoplasmic reticulum</location>
    </subcellularLocation>
</comment>
<evidence type="ECO:0000259" key="7">
    <source>
        <dbReference type="PROSITE" id="PS51914"/>
    </source>
</evidence>
<feature type="region of interest" description="Disordered" evidence="5">
    <location>
        <begin position="212"/>
        <end position="233"/>
    </location>
</feature>
<dbReference type="OrthoDB" id="448954at2759"/>
<keyword evidence="9" id="KW-1185">Reference proteome</keyword>
<reference evidence="8 9" key="1">
    <citation type="submission" date="2019-06" db="EMBL/GenBank/DDBJ databases">
        <title>A chromosomal-level reference genome of Carpinus fangiana (Coryloideae, Betulaceae).</title>
        <authorList>
            <person name="Yang X."/>
            <person name="Wang Z."/>
            <person name="Zhang L."/>
            <person name="Hao G."/>
            <person name="Liu J."/>
            <person name="Yang Y."/>
        </authorList>
    </citation>
    <scope>NUCLEOTIDE SEQUENCE [LARGE SCALE GENOMIC DNA]</scope>
    <source>
        <strain evidence="8">Cfa_2016G</strain>
        <tissue evidence="8">Leaf</tissue>
    </source>
</reference>
<evidence type="ECO:0000256" key="3">
    <source>
        <dbReference type="ARBA" id="ARBA00022824"/>
    </source>
</evidence>
<evidence type="ECO:0000256" key="6">
    <source>
        <dbReference type="SAM" id="SignalP"/>
    </source>
</evidence>
<feature type="region of interest" description="Disordered" evidence="5">
    <location>
        <begin position="55"/>
        <end position="87"/>
    </location>
</feature>
<feature type="domain" description="MRH" evidence="7">
    <location>
        <begin position="145"/>
        <end position="307"/>
    </location>
</feature>
<dbReference type="PROSITE" id="PS51914">
    <property type="entry name" value="MRH"/>
    <property type="match status" value="1"/>
</dbReference>